<accession>A0A5E7Y868</accession>
<dbReference type="Proteomes" id="UP000326857">
    <property type="component" value="Unassembled WGS sequence"/>
</dbReference>
<dbReference type="AlphaFoldDB" id="A0A5E7Y868"/>
<organism evidence="3 4">
    <name type="scientific">Sphingomonas aurantiaca</name>
    <dbReference type="NCBI Taxonomy" id="185949"/>
    <lineage>
        <taxon>Bacteria</taxon>
        <taxon>Pseudomonadati</taxon>
        <taxon>Pseudomonadota</taxon>
        <taxon>Alphaproteobacteria</taxon>
        <taxon>Sphingomonadales</taxon>
        <taxon>Sphingomonadaceae</taxon>
        <taxon>Sphingomonas</taxon>
    </lineage>
</organism>
<dbReference type="Pfam" id="PF19649">
    <property type="entry name" value="DUF6152"/>
    <property type="match status" value="1"/>
</dbReference>
<gene>
    <name evidence="3" type="ORF">SPHINGO391_350458</name>
</gene>
<sequence length="155" mass="16537">MTDTPRTRVRTWGLAIVALATAFAQTADAHHSFGKFDMGKLTTLTGTVREFTWANPHTWLIVMVKKANGTTEQWALVGSSPNMMSRWGWNASDIKVGDKVTVDVHPGRDGTAIGAMQTVFTARGKVLGDPAGSTGQALAGGPSQVPTKPQGQPYK</sequence>
<protein>
    <recommendedName>
        <fullName evidence="5">DUF5666 domain-containing protein</fullName>
    </recommendedName>
</protein>
<dbReference type="InterPro" id="IPR046150">
    <property type="entry name" value="DUF6152"/>
</dbReference>
<dbReference type="RefSeq" id="WP_151990104.1">
    <property type="nucleotide sequence ID" value="NZ_LR701528.1"/>
</dbReference>
<reference evidence="3 4" key="1">
    <citation type="submission" date="2019-09" db="EMBL/GenBank/DDBJ databases">
        <authorList>
            <person name="Dittami M. S."/>
        </authorList>
    </citation>
    <scope>NUCLEOTIDE SEQUENCE [LARGE SCALE GENOMIC DNA]</scope>
    <source>
        <strain evidence="3">SPHINGO391</strain>
    </source>
</reference>
<feature type="compositionally biased region" description="Polar residues" evidence="1">
    <location>
        <begin position="144"/>
        <end position="155"/>
    </location>
</feature>
<proteinExistence type="predicted"/>
<evidence type="ECO:0000256" key="2">
    <source>
        <dbReference type="SAM" id="SignalP"/>
    </source>
</evidence>
<evidence type="ECO:0008006" key="5">
    <source>
        <dbReference type="Google" id="ProtNLM"/>
    </source>
</evidence>
<evidence type="ECO:0000313" key="3">
    <source>
        <dbReference type="EMBL" id="VVT02991.1"/>
    </source>
</evidence>
<dbReference type="EMBL" id="CABVLI010000029">
    <property type="protein sequence ID" value="VVT02991.1"/>
    <property type="molecule type" value="Genomic_DNA"/>
</dbReference>
<keyword evidence="2" id="KW-0732">Signal</keyword>
<evidence type="ECO:0000313" key="4">
    <source>
        <dbReference type="Proteomes" id="UP000326857"/>
    </source>
</evidence>
<feature type="chain" id="PRO_5022728744" description="DUF5666 domain-containing protein" evidence="2">
    <location>
        <begin position="30"/>
        <end position="155"/>
    </location>
</feature>
<feature type="signal peptide" evidence="2">
    <location>
        <begin position="1"/>
        <end position="29"/>
    </location>
</feature>
<evidence type="ECO:0000256" key="1">
    <source>
        <dbReference type="SAM" id="MobiDB-lite"/>
    </source>
</evidence>
<feature type="region of interest" description="Disordered" evidence="1">
    <location>
        <begin position="130"/>
        <end position="155"/>
    </location>
</feature>
<name>A0A5E7Y868_9SPHN</name>